<comment type="catalytic activity">
    <reaction evidence="8">
        <text>L-seryl-[protein] + ATP = O-phospho-L-seryl-[protein] + ADP + H(+)</text>
        <dbReference type="Rhea" id="RHEA:17989"/>
        <dbReference type="Rhea" id="RHEA-COMP:9863"/>
        <dbReference type="Rhea" id="RHEA-COMP:11604"/>
        <dbReference type="ChEBI" id="CHEBI:15378"/>
        <dbReference type="ChEBI" id="CHEBI:29999"/>
        <dbReference type="ChEBI" id="CHEBI:30616"/>
        <dbReference type="ChEBI" id="CHEBI:83421"/>
        <dbReference type="ChEBI" id="CHEBI:456216"/>
        <dbReference type="EC" id="2.7.11.1"/>
    </reaction>
</comment>
<sequence length="464" mass="51840">MAEFQIAVKYQPPSLKNAFLFMCVMLPVWSIVLPLGFGIGMTWFFMNLSGAVAPVAFTFAMFCLALYLIGYTASAASEDKFIHVQKEGIAMPLFMLPMLAFRRMQPWQNLKAAHIVTSDNNKVLMLTFEGPKTVKLNVNHLDKEKLESFLLSLELWAKGCQRSPELIAYQTDLQVEAGKGGGLSYTHIWQDELSRRFATTSFIPLEPDQTLQSGRLKIVRQLAFGGFSAVYLAQRNGHEQVVLKEAVVPDNADPKEKEMAENHLKRESVMLFGIKHPGIARVEDYFVEDGRYYLVMEYVSGQDLRQMVRQHGVQNQEKTINFALQAAEVLNYLHHLDPPIIHRDLSPDNLVLDNEGNLKVIDFGASNEFVGTATGTLIGKQAYMAPEQIRGKATPASDVYALGATIYYLLTGKEPKPLTPAHPKVLAPEVSDELDALVAKCTAFEPEERVKTAQAVIDMLKSIQ</sequence>
<feature type="transmembrane region" description="Helical" evidence="9">
    <location>
        <begin position="18"/>
        <end position="37"/>
    </location>
</feature>
<dbReference type="GO" id="GO:0004674">
    <property type="term" value="F:protein serine/threonine kinase activity"/>
    <property type="evidence" value="ECO:0007669"/>
    <property type="project" value="UniProtKB-KW"/>
</dbReference>
<evidence type="ECO:0000256" key="2">
    <source>
        <dbReference type="ARBA" id="ARBA00022527"/>
    </source>
</evidence>
<keyword evidence="2 11" id="KW-0723">Serine/threonine-protein kinase</keyword>
<organism evidence="11 12">
    <name type="scientific">Candidatus Obscuribacter phosphatis</name>
    <dbReference type="NCBI Taxonomy" id="1906157"/>
    <lineage>
        <taxon>Bacteria</taxon>
        <taxon>Bacillati</taxon>
        <taxon>Candidatus Melainabacteria</taxon>
        <taxon>Candidatus Obscuribacterales</taxon>
        <taxon>Candidatus Obscuribacteraceae</taxon>
        <taxon>Candidatus Obscuribacter</taxon>
    </lineage>
</organism>
<dbReference type="AlphaFoldDB" id="A0A8J7PFL0"/>
<keyword evidence="9" id="KW-0812">Transmembrane</keyword>
<dbReference type="InterPro" id="IPR000719">
    <property type="entry name" value="Prot_kinase_dom"/>
</dbReference>
<feature type="domain" description="Protein kinase" evidence="10">
    <location>
        <begin position="216"/>
        <end position="464"/>
    </location>
</feature>
<evidence type="ECO:0000259" key="10">
    <source>
        <dbReference type="PROSITE" id="PS50011"/>
    </source>
</evidence>
<evidence type="ECO:0000256" key="4">
    <source>
        <dbReference type="ARBA" id="ARBA00022741"/>
    </source>
</evidence>
<evidence type="ECO:0000256" key="1">
    <source>
        <dbReference type="ARBA" id="ARBA00012513"/>
    </source>
</evidence>
<dbReference type="Gene3D" id="3.30.200.20">
    <property type="entry name" value="Phosphorylase Kinase, domain 1"/>
    <property type="match status" value="1"/>
</dbReference>
<keyword evidence="4" id="KW-0547">Nucleotide-binding</keyword>
<dbReference type="CDD" id="cd14014">
    <property type="entry name" value="STKc_PknB_like"/>
    <property type="match status" value="1"/>
</dbReference>
<protein>
    <recommendedName>
        <fullName evidence="1">non-specific serine/threonine protein kinase</fullName>
        <ecNumber evidence="1">2.7.11.1</ecNumber>
    </recommendedName>
</protein>
<feature type="transmembrane region" description="Helical" evidence="9">
    <location>
        <begin position="44"/>
        <end position="69"/>
    </location>
</feature>
<evidence type="ECO:0000256" key="7">
    <source>
        <dbReference type="ARBA" id="ARBA00047899"/>
    </source>
</evidence>
<evidence type="ECO:0000256" key="9">
    <source>
        <dbReference type="SAM" id="Phobius"/>
    </source>
</evidence>
<keyword evidence="9" id="KW-1133">Transmembrane helix</keyword>
<dbReference type="GO" id="GO:0005524">
    <property type="term" value="F:ATP binding"/>
    <property type="evidence" value="ECO:0007669"/>
    <property type="project" value="UniProtKB-KW"/>
</dbReference>
<dbReference type="Pfam" id="PF00069">
    <property type="entry name" value="Pkinase"/>
    <property type="match status" value="1"/>
</dbReference>
<name>A0A8J7PFL0_9BACT</name>
<dbReference type="InterPro" id="IPR008266">
    <property type="entry name" value="Tyr_kinase_AS"/>
</dbReference>
<dbReference type="InterPro" id="IPR011009">
    <property type="entry name" value="Kinase-like_dom_sf"/>
</dbReference>
<dbReference type="PROSITE" id="PS50011">
    <property type="entry name" value="PROTEIN_KINASE_DOM"/>
    <property type="match status" value="1"/>
</dbReference>
<proteinExistence type="predicted"/>
<dbReference type="Gene3D" id="1.10.510.10">
    <property type="entry name" value="Transferase(Phosphotransferase) domain 1"/>
    <property type="match status" value="1"/>
</dbReference>
<keyword evidence="5 11" id="KW-0418">Kinase</keyword>
<evidence type="ECO:0000256" key="3">
    <source>
        <dbReference type="ARBA" id="ARBA00022679"/>
    </source>
</evidence>
<keyword evidence="6" id="KW-0067">ATP-binding</keyword>
<keyword evidence="3" id="KW-0808">Transferase</keyword>
<evidence type="ECO:0000256" key="5">
    <source>
        <dbReference type="ARBA" id="ARBA00022777"/>
    </source>
</evidence>
<dbReference type="PANTHER" id="PTHR24363">
    <property type="entry name" value="SERINE/THREONINE PROTEIN KINASE"/>
    <property type="match status" value="1"/>
</dbReference>
<gene>
    <name evidence="11" type="ORF">J0M35_02215</name>
</gene>
<dbReference type="EMBL" id="JAFLCK010000002">
    <property type="protein sequence ID" value="MBN8659148.1"/>
    <property type="molecule type" value="Genomic_DNA"/>
</dbReference>
<comment type="caution">
    <text evidence="11">The sequence shown here is derived from an EMBL/GenBank/DDBJ whole genome shotgun (WGS) entry which is preliminary data.</text>
</comment>
<comment type="catalytic activity">
    <reaction evidence="7">
        <text>L-threonyl-[protein] + ATP = O-phospho-L-threonyl-[protein] + ADP + H(+)</text>
        <dbReference type="Rhea" id="RHEA:46608"/>
        <dbReference type="Rhea" id="RHEA-COMP:11060"/>
        <dbReference type="Rhea" id="RHEA-COMP:11605"/>
        <dbReference type="ChEBI" id="CHEBI:15378"/>
        <dbReference type="ChEBI" id="CHEBI:30013"/>
        <dbReference type="ChEBI" id="CHEBI:30616"/>
        <dbReference type="ChEBI" id="CHEBI:61977"/>
        <dbReference type="ChEBI" id="CHEBI:456216"/>
        <dbReference type="EC" id="2.7.11.1"/>
    </reaction>
</comment>
<dbReference type="EC" id="2.7.11.1" evidence="1"/>
<dbReference type="SUPFAM" id="SSF56112">
    <property type="entry name" value="Protein kinase-like (PK-like)"/>
    <property type="match status" value="1"/>
</dbReference>
<evidence type="ECO:0000313" key="12">
    <source>
        <dbReference type="Proteomes" id="UP000664277"/>
    </source>
</evidence>
<evidence type="ECO:0000256" key="6">
    <source>
        <dbReference type="ARBA" id="ARBA00022840"/>
    </source>
</evidence>
<keyword evidence="9" id="KW-0472">Membrane</keyword>
<dbReference type="PANTHER" id="PTHR24363:SF0">
    <property type="entry name" value="SERINE_THREONINE KINASE LIKE DOMAIN CONTAINING 1"/>
    <property type="match status" value="1"/>
</dbReference>
<reference evidence="11" key="1">
    <citation type="submission" date="2021-02" db="EMBL/GenBank/DDBJ databases">
        <title>Genome-Resolved Metagenomics of a Microbial Community Performing Photosynthetic Biological Nutrient Removal.</title>
        <authorList>
            <person name="Mcdaniel E.A."/>
        </authorList>
    </citation>
    <scope>NUCLEOTIDE SEQUENCE</scope>
    <source>
        <strain evidence="11">UWPOB_OBS1</strain>
    </source>
</reference>
<dbReference type="PROSITE" id="PS00109">
    <property type="entry name" value="PROTEIN_KINASE_TYR"/>
    <property type="match status" value="1"/>
</dbReference>
<evidence type="ECO:0000256" key="8">
    <source>
        <dbReference type="ARBA" id="ARBA00048679"/>
    </source>
</evidence>
<accession>A0A8J7PFL0</accession>
<evidence type="ECO:0000313" key="11">
    <source>
        <dbReference type="EMBL" id="MBN8659148.1"/>
    </source>
</evidence>
<dbReference type="Proteomes" id="UP000664277">
    <property type="component" value="Unassembled WGS sequence"/>
</dbReference>